<evidence type="ECO:0000256" key="3">
    <source>
        <dbReference type="ARBA" id="ARBA00023172"/>
    </source>
</evidence>
<reference evidence="6 7" key="1">
    <citation type="submission" date="2020-03" db="EMBL/GenBank/DDBJ databases">
        <title>Genomic Encyclopedia of Type Strains, Phase IV (KMG-IV): sequencing the most valuable type-strain genomes for metagenomic binning, comparative biology and taxonomic classification.</title>
        <authorList>
            <person name="Goeker M."/>
        </authorList>
    </citation>
    <scope>NUCLEOTIDE SEQUENCE [LARGE SCALE GENOMIC DNA]</scope>
    <source>
        <strain evidence="6 7">DSM 102865</strain>
    </source>
</reference>
<dbReference type="RefSeq" id="WP_208408277.1">
    <property type="nucleotide sequence ID" value="NZ_JAASQJ010000002.1"/>
</dbReference>
<name>A0ABX0UJH3_9BACT</name>
<dbReference type="PROSITE" id="PS51736">
    <property type="entry name" value="RECOMBINASES_3"/>
    <property type="match status" value="1"/>
</dbReference>
<protein>
    <submittedName>
        <fullName evidence="6">Alpha-1,2-mannosidase</fullName>
    </submittedName>
</protein>
<keyword evidence="2" id="KW-0238">DNA-binding</keyword>
<keyword evidence="1" id="KW-0229">DNA integration</keyword>
<dbReference type="PROSITE" id="PS00397">
    <property type="entry name" value="RECOMBINASES_1"/>
    <property type="match status" value="1"/>
</dbReference>
<comment type="caution">
    <text evidence="6">The sequence shown here is derived from an EMBL/GenBank/DDBJ whole genome shotgun (WGS) entry which is preliminary data.</text>
</comment>
<evidence type="ECO:0000256" key="2">
    <source>
        <dbReference type="ARBA" id="ARBA00023125"/>
    </source>
</evidence>
<organism evidence="6 7">
    <name type="scientific">Dyadobacter arcticus</name>
    <dbReference type="NCBI Taxonomy" id="1078754"/>
    <lineage>
        <taxon>Bacteria</taxon>
        <taxon>Pseudomonadati</taxon>
        <taxon>Bacteroidota</taxon>
        <taxon>Cytophagia</taxon>
        <taxon>Cytophagales</taxon>
        <taxon>Spirosomataceae</taxon>
        <taxon>Dyadobacter</taxon>
    </lineage>
</organism>
<keyword evidence="7" id="KW-1185">Reference proteome</keyword>
<feature type="domain" description="Resolvase/invertase-type recombinase catalytic" evidence="5">
    <location>
        <begin position="1"/>
        <end position="63"/>
    </location>
</feature>
<dbReference type="Gene3D" id="1.20.1610.10">
    <property type="entry name" value="alpha-1,2-mannosidases domains"/>
    <property type="match status" value="1"/>
</dbReference>
<dbReference type="InterPro" id="IPR036162">
    <property type="entry name" value="Resolvase-like_N_sf"/>
</dbReference>
<evidence type="ECO:0000256" key="1">
    <source>
        <dbReference type="ARBA" id="ARBA00022908"/>
    </source>
</evidence>
<evidence type="ECO:0000313" key="7">
    <source>
        <dbReference type="Proteomes" id="UP001179181"/>
    </source>
</evidence>
<accession>A0ABX0UJH3</accession>
<evidence type="ECO:0000313" key="6">
    <source>
        <dbReference type="EMBL" id="NIJ52957.1"/>
    </source>
</evidence>
<dbReference type="InterPro" id="IPR012939">
    <property type="entry name" value="Glyco_hydro_92"/>
</dbReference>
<gene>
    <name evidence="6" type="ORF">FHS68_002127</name>
</gene>
<evidence type="ECO:0000256" key="4">
    <source>
        <dbReference type="PROSITE-ProRule" id="PRU10137"/>
    </source>
</evidence>
<dbReference type="Pfam" id="PF07971">
    <property type="entry name" value="Glyco_hydro_92"/>
    <property type="match status" value="1"/>
</dbReference>
<sequence>MLIGYARVSTHDQQLDAQEDLLKAAAQIAKSQGDTDHYQVLMARSKNYRNMFDPSTRFMRSSV</sequence>
<dbReference type="SUPFAM" id="SSF53041">
    <property type="entry name" value="Resolvase-like"/>
    <property type="match status" value="1"/>
</dbReference>
<keyword evidence="3" id="KW-0233">DNA recombination</keyword>
<dbReference type="EMBL" id="JAASQJ010000002">
    <property type="protein sequence ID" value="NIJ52957.1"/>
    <property type="molecule type" value="Genomic_DNA"/>
</dbReference>
<feature type="active site" description="O-(5'-phospho-DNA)-serine intermediate" evidence="4">
    <location>
        <position position="9"/>
    </location>
</feature>
<dbReference type="InterPro" id="IPR006119">
    <property type="entry name" value="Resolv_N"/>
</dbReference>
<evidence type="ECO:0000259" key="5">
    <source>
        <dbReference type="PROSITE" id="PS51736"/>
    </source>
</evidence>
<proteinExistence type="predicted"/>
<dbReference type="Proteomes" id="UP001179181">
    <property type="component" value="Unassembled WGS sequence"/>
</dbReference>
<dbReference type="InterPro" id="IPR006118">
    <property type="entry name" value="Recombinase_CS"/>
</dbReference>